<dbReference type="OrthoDB" id="6208704at2759"/>
<evidence type="ECO:0000313" key="7">
    <source>
        <dbReference type="EnsemblMetazoa" id="BGLB027113-PA"/>
    </source>
</evidence>
<feature type="transmembrane region" description="Helical" evidence="5">
    <location>
        <begin position="532"/>
        <end position="551"/>
    </location>
</feature>
<name>A0A2C9L5C4_BIOGL</name>
<dbReference type="VEuPathDB" id="VectorBase:BGLAX_030592"/>
<proteinExistence type="predicted"/>
<dbReference type="Proteomes" id="UP000076420">
    <property type="component" value="Unassembled WGS sequence"/>
</dbReference>
<feature type="transmembrane region" description="Helical" evidence="5">
    <location>
        <begin position="172"/>
        <end position="189"/>
    </location>
</feature>
<dbReference type="PANTHER" id="PTHR46641">
    <property type="entry name" value="FMRFAMIDE RECEPTOR-RELATED"/>
    <property type="match status" value="1"/>
</dbReference>
<feature type="transmembrane region" description="Helical" evidence="5">
    <location>
        <begin position="443"/>
        <end position="466"/>
    </location>
</feature>
<evidence type="ECO:0000313" key="8">
    <source>
        <dbReference type="Proteomes" id="UP000076420"/>
    </source>
</evidence>
<feature type="transmembrane region" description="Helical" evidence="5">
    <location>
        <begin position="582"/>
        <end position="608"/>
    </location>
</feature>
<sequence>MNVGMITETSPVLTGKTMQDLKLSTMREGVSMQLIIVDLGTAVAFQLFNILFSTFVIGVISLLGLMSNIATIVVLSRQVNKSINIVFLGMAISGLCVDLLSVWYTVTYSIYETNPPNFPFEPLSFIGMTAIIPKMFFVYSTCWLTALVAIIQCLCVVLPFKVGILFSPRRTAILIFGLFIFFIFCYSAAYFRYEFVMVFFPEVNASLYIMVELSKGAIIDDTMYYLGFVAMPMANMVIVICCTLILVIKVKASVNWRNNAQSGNSFSKANQSVSRIDSSTKEGRLTKMIIAITTVFIVCNMPNNIIIMARMFKPEFSERGKYQFIFTLIHGMMYILETFNSSLNDDTPLIYSFGNSAVTMSTSVNLEVTATMASEFAPTTTASATTPEDGSLQLIIADLSTEVAFRIFDIVCSNFLVGVISLLGLLSNVTTIVVLSHQVNESINIVFLGMAVSDMCVVTLALWYAITSIINEANPPNFPFEPLSFLVMTAVIPRLFFINSTCWLTALVAIIRCLCVVLPFKVGILFTPKRTAVLTSGVFFIIVFSYSTSYFRNEFVLVFFPEVNASIYIMVEMSKGVVIDDMVYYLGFVALPMVCMFIVVFCTLVLVIKVKASVNWRNNAQAGKSFSKEKKSVPVTGRESATKEGKLTKMVVTITSVFIFCNMPNNLVVMARMVEPEFTERGKYQHTFIIIHDVIFLLETINSSVSFLIFYNMSSKFKTEFNKLWRVSKQLKVLK</sequence>
<accession>A0A2C9L5C4</accession>
<dbReference type="KEGG" id="bgt:106051387"/>
<keyword evidence="4 5" id="KW-0472">Membrane</keyword>
<dbReference type="Pfam" id="PF10324">
    <property type="entry name" value="7TM_GPCR_Srw"/>
    <property type="match status" value="2"/>
</dbReference>
<comment type="subcellular location">
    <subcellularLocation>
        <location evidence="1">Membrane</location>
    </subcellularLocation>
</comment>
<dbReference type="PRINTS" id="PR00237">
    <property type="entry name" value="GPCRRHODOPSN"/>
</dbReference>
<dbReference type="CDD" id="cd14978">
    <property type="entry name" value="7tmA_FMRFamide_R-like"/>
    <property type="match status" value="1"/>
</dbReference>
<dbReference type="SUPFAM" id="SSF81321">
    <property type="entry name" value="Family A G protein-coupled receptor-like"/>
    <property type="match status" value="2"/>
</dbReference>
<evidence type="ECO:0000256" key="2">
    <source>
        <dbReference type="ARBA" id="ARBA00022692"/>
    </source>
</evidence>
<dbReference type="Gene3D" id="1.20.1070.10">
    <property type="entry name" value="Rhodopsin 7-helix transmembrane proteins"/>
    <property type="match status" value="2"/>
</dbReference>
<dbReference type="GO" id="GO:0016020">
    <property type="term" value="C:membrane"/>
    <property type="evidence" value="ECO:0007669"/>
    <property type="project" value="UniProtKB-SubCell"/>
</dbReference>
<reference evidence="7" key="1">
    <citation type="submission" date="2020-05" db="UniProtKB">
        <authorList>
            <consortium name="EnsemblMetazoa"/>
        </authorList>
    </citation>
    <scope>IDENTIFICATION</scope>
    <source>
        <strain evidence="7">BB02</strain>
    </source>
</reference>
<feature type="domain" description="G-protein coupled receptors family 1 profile" evidence="6">
    <location>
        <begin position="64"/>
        <end position="351"/>
    </location>
</feature>
<evidence type="ECO:0000256" key="5">
    <source>
        <dbReference type="SAM" id="Phobius"/>
    </source>
</evidence>
<dbReference type="VEuPathDB" id="VectorBase:BGLB027113"/>
<keyword evidence="2 5" id="KW-0812">Transmembrane</keyword>
<dbReference type="AlphaFoldDB" id="A0A2C9L5C4"/>
<feature type="transmembrane region" description="Helical" evidence="5">
    <location>
        <begin position="87"/>
        <end position="111"/>
    </location>
</feature>
<feature type="transmembrane region" description="Helical" evidence="5">
    <location>
        <begin position="689"/>
        <end position="711"/>
    </location>
</feature>
<organism evidence="7 8">
    <name type="scientific">Biomphalaria glabrata</name>
    <name type="common">Bloodfluke planorb</name>
    <name type="synonym">Freshwater snail</name>
    <dbReference type="NCBI Taxonomy" id="6526"/>
    <lineage>
        <taxon>Eukaryota</taxon>
        <taxon>Metazoa</taxon>
        <taxon>Spiralia</taxon>
        <taxon>Lophotrochozoa</taxon>
        <taxon>Mollusca</taxon>
        <taxon>Gastropoda</taxon>
        <taxon>Heterobranchia</taxon>
        <taxon>Euthyneura</taxon>
        <taxon>Panpulmonata</taxon>
        <taxon>Hygrophila</taxon>
        <taxon>Lymnaeoidea</taxon>
        <taxon>Planorbidae</taxon>
        <taxon>Biomphalaria</taxon>
    </lineage>
</organism>
<feature type="transmembrane region" description="Helical" evidence="5">
    <location>
        <begin position="223"/>
        <end position="248"/>
    </location>
</feature>
<feature type="transmembrane region" description="Helical" evidence="5">
    <location>
        <begin position="131"/>
        <end position="160"/>
    </location>
</feature>
<dbReference type="InterPro" id="IPR019427">
    <property type="entry name" value="7TM_GPCR_serpentine_rcpt_Srw"/>
</dbReference>
<feature type="transmembrane region" description="Helical" evidence="5">
    <location>
        <begin position="650"/>
        <end position="669"/>
    </location>
</feature>
<dbReference type="GO" id="GO:0008528">
    <property type="term" value="F:G protein-coupled peptide receptor activity"/>
    <property type="evidence" value="ECO:0007669"/>
    <property type="project" value="InterPro"/>
</dbReference>
<protein>
    <recommendedName>
        <fullName evidence="6">G-protein coupled receptors family 1 profile domain-containing protein</fullName>
    </recommendedName>
</protein>
<feature type="transmembrane region" description="Helical" evidence="5">
    <location>
        <begin position="288"/>
        <end position="309"/>
    </location>
</feature>
<dbReference type="EnsemblMetazoa" id="BGLB027113-RA">
    <property type="protein sequence ID" value="BGLB027113-PA"/>
    <property type="gene ID" value="BGLB027113"/>
</dbReference>
<feature type="transmembrane region" description="Helical" evidence="5">
    <location>
        <begin position="503"/>
        <end position="520"/>
    </location>
</feature>
<evidence type="ECO:0000256" key="3">
    <source>
        <dbReference type="ARBA" id="ARBA00022989"/>
    </source>
</evidence>
<gene>
    <name evidence="7" type="primary">106051387</name>
</gene>
<dbReference type="VEuPathDB" id="VectorBase:BGLAX_031557"/>
<dbReference type="PANTHER" id="PTHR46641:SF2">
    <property type="entry name" value="FMRFAMIDE RECEPTOR"/>
    <property type="match status" value="1"/>
</dbReference>
<evidence type="ECO:0000256" key="4">
    <source>
        <dbReference type="ARBA" id="ARBA00023136"/>
    </source>
</evidence>
<dbReference type="InterPro" id="IPR052954">
    <property type="entry name" value="GPCR-Ligand_Int"/>
</dbReference>
<evidence type="ECO:0000256" key="1">
    <source>
        <dbReference type="ARBA" id="ARBA00004370"/>
    </source>
</evidence>
<evidence type="ECO:0000259" key="6">
    <source>
        <dbReference type="PROSITE" id="PS50262"/>
    </source>
</evidence>
<feature type="transmembrane region" description="Helical" evidence="5">
    <location>
        <begin position="478"/>
        <end position="497"/>
    </location>
</feature>
<dbReference type="InterPro" id="IPR000276">
    <property type="entry name" value="GPCR_Rhodpsn"/>
</dbReference>
<dbReference type="PROSITE" id="PS50262">
    <property type="entry name" value="G_PROTEIN_RECEP_F1_2"/>
    <property type="match status" value="2"/>
</dbReference>
<keyword evidence="3 5" id="KW-1133">Transmembrane helix</keyword>
<feature type="transmembrane region" description="Helical" evidence="5">
    <location>
        <begin position="415"/>
        <end position="437"/>
    </location>
</feature>
<feature type="domain" description="G-protein coupled receptors family 1 profile" evidence="6">
    <location>
        <begin position="417"/>
        <end position="710"/>
    </location>
</feature>
<dbReference type="InterPro" id="IPR017452">
    <property type="entry name" value="GPCR_Rhodpsn_7TM"/>
</dbReference>